<organism evidence="3 4">
    <name type="scientific">Raphanus sativus</name>
    <name type="common">Radish</name>
    <name type="synonym">Raphanus raphanistrum var. sativus</name>
    <dbReference type="NCBI Taxonomy" id="3726"/>
    <lineage>
        <taxon>Eukaryota</taxon>
        <taxon>Viridiplantae</taxon>
        <taxon>Streptophyta</taxon>
        <taxon>Embryophyta</taxon>
        <taxon>Tracheophyta</taxon>
        <taxon>Spermatophyta</taxon>
        <taxon>Magnoliopsida</taxon>
        <taxon>eudicotyledons</taxon>
        <taxon>Gunneridae</taxon>
        <taxon>Pentapetalae</taxon>
        <taxon>rosids</taxon>
        <taxon>malvids</taxon>
        <taxon>Brassicales</taxon>
        <taxon>Brassicaceae</taxon>
        <taxon>Brassiceae</taxon>
        <taxon>Raphanus</taxon>
    </lineage>
</organism>
<feature type="compositionally biased region" description="Acidic residues" evidence="2">
    <location>
        <begin position="14"/>
        <end position="27"/>
    </location>
</feature>
<gene>
    <name evidence="4" type="primary">LOC108837874</name>
</gene>
<evidence type="ECO:0000256" key="1">
    <source>
        <dbReference type="SAM" id="Coils"/>
    </source>
</evidence>
<reference evidence="4" key="2">
    <citation type="submission" date="2025-08" db="UniProtKB">
        <authorList>
            <consortium name="RefSeq"/>
        </authorList>
    </citation>
    <scope>IDENTIFICATION</scope>
    <source>
        <tissue evidence="4">Leaf</tissue>
    </source>
</reference>
<dbReference type="OrthoDB" id="20554at2759"/>
<dbReference type="PANTHER" id="PTHR33704">
    <property type="entry name" value="PROTEIN HEAT INTOLERANT 4-RELATED"/>
    <property type="match status" value="1"/>
</dbReference>
<feature type="compositionally biased region" description="Basic and acidic residues" evidence="2">
    <location>
        <begin position="70"/>
        <end position="84"/>
    </location>
</feature>
<keyword evidence="1" id="KW-0175">Coiled coil</keyword>
<dbReference type="RefSeq" id="XP_018466383.1">
    <property type="nucleotide sequence ID" value="XM_018610881.2"/>
</dbReference>
<evidence type="ECO:0000313" key="4">
    <source>
        <dbReference type="RefSeq" id="XP_018466383.1"/>
    </source>
</evidence>
<name>A0A6J0M2Z0_RAPSA</name>
<feature type="region of interest" description="Disordered" evidence="2">
    <location>
        <begin position="1"/>
        <end position="98"/>
    </location>
</feature>
<feature type="compositionally biased region" description="Basic residues" evidence="2">
    <location>
        <begin position="57"/>
        <end position="69"/>
    </location>
</feature>
<sequence>MRTGAMRKSGVETQGDEVMIESFEEETQPQGDEVKDTSPSQQQEEDTSEVLNEDKKKPARRGGGKRKRTTEKETEKDDHVEKHAPTAKKARSTKVEPEYLEEKRNLEDLWRDAFPVGTEWEVLDKLYEFNWDFKHLEEALEEGGMLYGKKVFVFVNTEAQWISYKGGASKVVWLPTVFVIESPFPPSDKLAVTSVQSATESIIPMKQMKMEWVPYIPFEKRDRQIDRVKFDIFILACTQRRSALKHLKEERFKKFTYCLPYFYDPFKEDELENSTDVKIVFPSDQPVYCEFDWSFDRLEEFSDDLIEAEELSAKQKDEFKVFVKEHVRAARKARQEAKAARLKAIEEMSEETKQTFQSIKFYKFYPQPSPDISGVKQSPKINRYYGNAHQVL</sequence>
<dbReference type="GeneID" id="108837874"/>
<dbReference type="GO" id="GO:1900034">
    <property type="term" value="P:regulation of cellular response to heat"/>
    <property type="evidence" value="ECO:0007669"/>
    <property type="project" value="InterPro"/>
</dbReference>
<evidence type="ECO:0000256" key="2">
    <source>
        <dbReference type="SAM" id="MobiDB-lite"/>
    </source>
</evidence>
<keyword evidence="3" id="KW-1185">Reference proteome</keyword>
<reference evidence="3" key="1">
    <citation type="journal article" date="2019" name="Database">
        <title>The radish genome database (RadishGD): an integrated information resource for radish genomics.</title>
        <authorList>
            <person name="Yu H.J."/>
            <person name="Baek S."/>
            <person name="Lee Y.J."/>
            <person name="Cho A."/>
            <person name="Mun J.H."/>
        </authorList>
    </citation>
    <scope>NUCLEOTIDE SEQUENCE [LARGE SCALE GENOMIC DNA]</scope>
    <source>
        <strain evidence="3">cv. WK10039</strain>
    </source>
</reference>
<dbReference type="Proteomes" id="UP000504610">
    <property type="component" value="Chromosome 2"/>
</dbReference>
<dbReference type="InterPro" id="IPR039313">
    <property type="entry name" value="HIT4"/>
</dbReference>
<dbReference type="AlphaFoldDB" id="A0A6J0M2Z0"/>
<feature type="coiled-coil region" evidence="1">
    <location>
        <begin position="298"/>
        <end position="343"/>
    </location>
</feature>
<dbReference type="PANTHER" id="PTHR33704:SF1">
    <property type="entry name" value="PROTEIN HEAT INTOLERANT 4-RELATED"/>
    <property type="match status" value="1"/>
</dbReference>
<accession>A0A6J0M2Z0</accession>
<evidence type="ECO:0000313" key="3">
    <source>
        <dbReference type="Proteomes" id="UP000504610"/>
    </source>
</evidence>
<protein>
    <submittedName>
        <fullName evidence="4">Protein HEAT INTOLERANT 4-like</fullName>
    </submittedName>
</protein>
<dbReference type="KEGG" id="rsz:108837874"/>
<proteinExistence type="predicted"/>
<dbReference type="Gene3D" id="6.10.250.2770">
    <property type="match status" value="1"/>
</dbReference>